<sequence>MPYTPPDQAVRAAMIDRVRFNEDGLIAAIAQQHDSGEVLMLAWMNAEALDETLRTGRVCYYSRSRRGLWRKGETSGQVQALVDARLDCDRDAVLLLVDQKGVACHTGRRSCFYNALRPEGIVEITQPEIAAEALYGKKA</sequence>
<evidence type="ECO:0000256" key="10">
    <source>
        <dbReference type="ARBA" id="ARBA00023102"/>
    </source>
</evidence>
<dbReference type="GO" id="GO:0005737">
    <property type="term" value="C:cytoplasm"/>
    <property type="evidence" value="ECO:0007669"/>
    <property type="project" value="UniProtKB-SubCell"/>
</dbReference>
<protein>
    <recommendedName>
        <fullName evidence="11">Phosphoribosyl-AMP cyclohydrolase</fullName>
        <shortName evidence="11">PRA-CH</shortName>
        <ecNumber evidence="11">3.5.4.19</ecNumber>
    </recommendedName>
</protein>
<accession>A0A850NXQ4</accession>
<dbReference type="InterPro" id="IPR002496">
    <property type="entry name" value="PRib_AMP_CycHydrolase_dom"/>
</dbReference>
<evidence type="ECO:0000256" key="7">
    <source>
        <dbReference type="ARBA" id="ARBA00022490"/>
    </source>
</evidence>
<feature type="binding site" evidence="11">
    <location>
        <position position="104"/>
    </location>
    <ligand>
        <name>Zn(2+)</name>
        <dbReference type="ChEBI" id="CHEBI:29105"/>
        <note>ligand shared between dimeric partners</note>
    </ligand>
</feature>
<proteinExistence type="inferred from homology"/>
<feature type="binding site" evidence="11">
    <location>
        <position position="91"/>
    </location>
    <ligand>
        <name>Mg(2+)</name>
        <dbReference type="ChEBI" id="CHEBI:18420"/>
    </ligand>
</feature>
<dbReference type="GO" id="GO:0000287">
    <property type="term" value="F:magnesium ion binding"/>
    <property type="evidence" value="ECO:0007669"/>
    <property type="project" value="UniProtKB-UniRule"/>
</dbReference>
<dbReference type="RefSeq" id="WP_025438665.1">
    <property type="nucleotide sequence ID" value="NZ_JABXXS010000005.1"/>
</dbReference>
<dbReference type="HAMAP" id="MF_01021">
    <property type="entry name" value="HisI"/>
    <property type="match status" value="1"/>
</dbReference>
<dbReference type="UniPathway" id="UPA00031">
    <property type="reaction ID" value="UER00008"/>
</dbReference>
<comment type="catalytic activity">
    <reaction evidence="2">
        <text>1-(5-phospho-beta-D-ribosyl)-ATP + H2O = 1-(5-phospho-beta-D-ribosyl)-5'-AMP + diphosphate + H(+)</text>
        <dbReference type="Rhea" id="RHEA:22828"/>
        <dbReference type="ChEBI" id="CHEBI:15377"/>
        <dbReference type="ChEBI" id="CHEBI:15378"/>
        <dbReference type="ChEBI" id="CHEBI:33019"/>
        <dbReference type="ChEBI" id="CHEBI:59457"/>
        <dbReference type="ChEBI" id="CHEBI:73183"/>
        <dbReference type="EC" id="3.6.1.31"/>
    </reaction>
</comment>
<dbReference type="GO" id="GO:0004635">
    <property type="term" value="F:phosphoribosyl-AMP cyclohydrolase activity"/>
    <property type="evidence" value="ECO:0007669"/>
    <property type="project" value="UniProtKB-UniRule"/>
</dbReference>
<evidence type="ECO:0000256" key="1">
    <source>
        <dbReference type="ARBA" id="ARBA00000024"/>
    </source>
</evidence>
<dbReference type="AlphaFoldDB" id="A0A850NXQ4"/>
<dbReference type="SUPFAM" id="SSF141734">
    <property type="entry name" value="HisI-like"/>
    <property type="match status" value="1"/>
</dbReference>
<keyword evidence="10 11" id="KW-0368">Histidine biosynthesis</keyword>
<dbReference type="Pfam" id="PF01502">
    <property type="entry name" value="PRA-CH"/>
    <property type="match status" value="1"/>
</dbReference>
<dbReference type="InterPro" id="IPR026660">
    <property type="entry name" value="PRA-CH"/>
</dbReference>
<evidence type="ECO:0000256" key="11">
    <source>
        <dbReference type="HAMAP-Rule" id="MF_01021"/>
    </source>
</evidence>
<dbReference type="Proteomes" id="UP000522590">
    <property type="component" value="Unassembled WGS sequence"/>
</dbReference>
<feature type="domain" description="Phosphoribosyl-AMP cyclohydrolase" evidence="12">
    <location>
        <begin position="40"/>
        <end position="113"/>
    </location>
</feature>
<keyword evidence="7 11" id="KW-0963">Cytoplasm</keyword>
<evidence type="ECO:0000256" key="9">
    <source>
        <dbReference type="ARBA" id="ARBA00022801"/>
    </source>
</evidence>
<comment type="caution">
    <text evidence="13">The sequence shown here is derived from an EMBL/GenBank/DDBJ whole genome shotgun (WGS) entry which is preliminary data.</text>
</comment>
<comment type="cofactor">
    <cofactor evidence="11">
        <name>Mg(2+)</name>
        <dbReference type="ChEBI" id="CHEBI:18420"/>
    </cofactor>
    <text evidence="11">Binds 1 Mg(2+) ion per subunit.</text>
</comment>
<organism evidence="13 14">
    <name type="scientific">Komagataeibacter swingsii</name>
    <dbReference type="NCBI Taxonomy" id="215220"/>
    <lineage>
        <taxon>Bacteria</taxon>
        <taxon>Pseudomonadati</taxon>
        <taxon>Pseudomonadota</taxon>
        <taxon>Alphaproteobacteria</taxon>
        <taxon>Acetobacterales</taxon>
        <taxon>Acetobacteraceae</taxon>
        <taxon>Komagataeibacter</taxon>
    </lineage>
</organism>
<evidence type="ECO:0000256" key="8">
    <source>
        <dbReference type="ARBA" id="ARBA00022605"/>
    </source>
</evidence>
<dbReference type="GO" id="GO:0000105">
    <property type="term" value="P:L-histidine biosynthetic process"/>
    <property type="evidence" value="ECO:0007669"/>
    <property type="project" value="UniProtKB-UniRule"/>
</dbReference>
<reference evidence="13 14" key="1">
    <citation type="submission" date="2020-06" db="EMBL/GenBank/DDBJ databases">
        <title>Description of novel acetic acid bacteria.</title>
        <authorList>
            <person name="Sombolestani A."/>
        </authorList>
    </citation>
    <scope>NUCLEOTIDE SEQUENCE [LARGE SCALE GENOMIC DNA]</scope>
    <source>
        <strain evidence="13 14">LMG 25</strain>
    </source>
</reference>
<evidence type="ECO:0000259" key="12">
    <source>
        <dbReference type="Pfam" id="PF01502"/>
    </source>
</evidence>
<keyword evidence="11" id="KW-0460">Magnesium</keyword>
<evidence type="ECO:0000256" key="4">
    <source>
        <dbReference type="ARBA" id="ARBA00005204"/>
    </source>
</evidence>
<keyword evidence="9 11" id="KW-0378">Hydrolase</keyword>
<dbReference type="EMBL" id="JABXXS010000005">
    <property type="protein sequence ID" value="NVN35994.1"/>
    <property type="molecule type" value="Genomic_DNA"/>
</dbReference>
<dbReference type="NCBIfam" id="NF000768">
    <property type="entry name" value="PRK00051.1"/>
    <property type="match status" value="1"/>
</dbReference>
<dbReference type="FunFam" id="3.10.20.810:FF:000001">
    <property type="entry name" value="Histidine biosynthesis bifunctional protein HisIE"/>
    <property type="match status" value="1"/>
</dbReference>
<dbReference type="PANTHER" id="PTHR42945:SF1">
    <property type="entry name" value="HISTIDINE BIOSYNTHESIS BIFUNCTIONAL PROTEIN HIS7"/>
    <property type="match status" value="1"/>
</dbReference>
<dbReference type="GO" id="GO:0008270">
    <property type="term" value="F:zinc ion binding"/>
    <property type="evidence" value="ECO:0007669"/>
    <property type="project" value="UniProtKB-UniRule"/>
</dbReference>
<name>A0A850NXQ4_9PROT</name>
<gene>
    <name evidence="11 13" type="primary">hisI</name>
    <name evidence="13" type="ORF">HUK81_03400</name>
</gene>
<dbReference type="GO" id="GO:0004636">
    <property type="term" value="F:phosphoribosyl-ATP diphosphatase activity"/>
    <property type="evidence" value="ECO:0007669"/>
    <property type="project" value="UniProtKB-EC"/>
</dbReference>
<comment type="similarity">
    <text evidence="5">In the C-terminal section; belongs to the PRA-PH family.</text>
</comment>
<comment type="subcellular location">
    <subcellularLocation>
        <location evidence="11">Cytoplasm</location>
    </subcellularLocation>
</comment>
<comment type="similarity">
    <text evidence="6">In the N-terminal section; belongs to the PRA-CH family.</text>
</comment>
<dbReference type="InterPro" id="IPR038019">
    <property type="entry name" value="PRib_AMP_CycHydrolase_sf"/>
</dbReference>
<evidence type="ECO:0000313" key="14">
    <source>
        <dbReference type="Proteomes" id="UP000522590"/>
    </source>
</evidence>
<evidence type="ECO:0000313" key="13">
    <source>
        <dbReference type="EMBL" id="NVN35994.1"/>
    </source>
</evidence>
<feature type="binding site" evidence="11">
    <location>
        <position position="111"/>
    </location>
    <ligand>
        <name>Zn(2+)</name>
        <dbReference type="ChEBI" id="CHEBI:29105"/>
        <note>ligand shared between dimeric partners</note>
    </ligand>
</feature>
<feature type="binding site" evidence="11">
    <location>
        <position position="88"/>
    </location>
    <ligand>
        <name>Zn(2+)</name>
        <dbReference type="ChEBI" id="CHEBI:29105"/>
        <note>ligand shared between dimeric partners</note>
    </ligand>
</feature>
<evidence type="ECO:0000256" key="2">
    <source>
        <dbReference type="ARBA" id="ARBA00001460"/>
    </source>
</evidence>
<evidence type="ECO:0000256" key="5">
    <source>
        <dbReference type="ARBA" id="ARBA00007731"/>
    </source>
</evidence>
<dbReference type="Gene3D" id="3.10.20.810">
    <property type="entry name" value="Phosphoribosyl-AMP cyclohydrolase"/>
    <property type="match status" value="1"/>
</dbReference>
<feature type="binding site" evidence="11">
    <location>
        <position position="89"/>
    </location>
    <ligand>
        <name>Mg(2+)</name>
        <dbReference type="ChEBI" id="CHEBI:18420"/>
    </ligand>
</feature>
<dbReference type="EC" id="3.5.4.19" evidence="11"/>
<dbReference type="PANTHER" id="PTHR42945">
    <property type="entry name" value="HISTIDINE BIOSYNTHESIS BIFUNCTIONAL PROTEIN"/>
    <property type="match status" value="1"/>
</dbReference>
<keyword evidence="11" id="KW-0862">Zinc</keyword>
<comment type="catalytic activity">
    <reaction evidence="1 11">
        <text>1-(5-phospho-beta-D-ribosyl)-5'-AMP + H2O = 1-(5-phospho-beta-D-ribosyl)-5-[(5-phospho-beta-D-ribosylamino)methylideneamino]imidazole-4-carboxamide</text>
        <dbReference type="Rhea" id="RHEA:20049"/>
        <dbReference type="ChEBI" id="CHEBI:15377"/>
        <dbReference type="ChEBI" id="CHEBI:58435"/>
        <dbReference type="ChEBI" id="CHEBI:59457"/>
        <dbReference type="EC" id="3.5.4.19"/>
    </reaction>
</comment>
<evidence type="ECO:0000256" key="6">
    <source>
        <dbReference type="ARBA" id="ARBA00008299"/>
    </source>
</evidence>
<comment type="subunit">
    <text evidence="11">Homodimer.</text>
</comment>
<comment type="cofactor">
    <cofactor evidence="11">
        <name>Zn(2+)</name>
        <dbReference type="ChEBI" id="CHEBI:29105"/>
    </cofactor>
    <text evidence="11">Binds 1 zinc ion per subunit.</text>
</comment>
<comment type="function">
    <text evidence="11">Catalyzes the hydrolysis of the adenine ring of phosphoribosyl-AMP.</text>
</comment>
<feature type="binding site" evidence="11">
    <location>
        <position position="87"/>
    </location>
    <ligand>
        <name>Mg(2+)</name>
        <dbReference type="ChEBI" id="CHEBI:18420"/>
    </ligand>
</feature>
<evidence type="ECO:0000256" key="3">
    <source>
        <dbReference type="ARBA" id="ARBA00005169"/>
    </source>
</evidence>
<keyword evidence="11" id="KW-0479">Metal-binding</keyword>
<comment type="pathway">
    <text evidence="4">Amino-acid biosynthesis; L-histidine biosynthesis; L-histidine from 5-phospho-alpha-D-ribose 1-diphosphate: step 2/9.</text>
</comment>
<comment type="similarity">
    <text evidence="11">Belongs to the PRA-CH family.</text>
</comment>
<keyword evidence="8 11" id="KW-0028">Amino-acid biosynthesis</keyword>
<comment type="pathway">
    <text evidence="3 11">Amino-acid biosynthesis; L-histidine biosynthesis; L-histidine from 5-phospho-alpha-D-ribose 1-diphosphate: step 3/9.</text>
</comment>